<keyword evidence="3" id="KW-1185">Reference proteome</keyword>
<sequence>MNKLLVALFAIFLASAPALAQDARTVRVERIARALGFEQYLTDIQAAHLASIKGQTSDLFLSLKNMGLPDDYLKAMEFKSEQIFLKATKAWDPKEASRIYAEGLLDILSDEDLVEAEKFVQSPEGKRIHRAIANSEANMVSYIQAKMDGVLKVEFDALLQEMKASAQRSARVFP</sequence>
<proteinExistence type="predicted"/>
<accession>A0ABU9B4T1</accession>
<evidence type="ECO:0000256" key="1">
    <source>
        <dbReference type="SAM" id="SignalP"/>
    </source>
</evidence>
<evidence type="ECO:0000313" key="3">
    <source>
        <dbReference type="Proteomes" id="UP001368500"/>
    </source>
</evidence>
<evidence type="ECO:0000313" key="2">
    <source>
        <dbReference type="EMBL" id="MEK8024862.1"/>
    </source>
</evidence>
<name>A0ABU9B4T1_9BURK</name>
<feature type="chain" id="PRO_5046552774" description="DUF2059 domain-containing protein" evidence="1">
    <location>
        <begin position="21"/>
        <end position="174"/>
    </location>
</feature>
<comment type="caution">
    <text evidence="2">The sequence shown here is derived from an EMBL/GenBank/DDBJ whole genome shotgun (WGS) entry which is preliminary data.</text>
</comment>
<organism evidence="2 3">
    <name type="scientific">Pseudaquabacterium rugosum</name>
    <dbReference type="NCBI Taxonomy" id="2984194"/>
    <lineage>
        <taxon>Bacteria</taxon>
        <taxon>Pseudomonadati</taxon>
        <taxon>Pseudomonadota</taxon>
        <taxon>Betaproteobacteria</taxon>
        <taxon>Burkholderiales</taxon>
        <taxon>Sphaerotilaceae</taxon>
        <taxon>Pseudaquabacterium</taxon>
    </lineage>
</organism>
<evidence type="ECO:0008006" key="4">
    <source>
        <dbReference type="Google" id="ProtNLM"/>
    </source>
</evidence>
<dbReference type="EMBL" id="JBBUTF010000003">
    <property type="protein sequence ID" value="MEK8024862.1"/>
    <property type="molecule type" value="Genomic_DNA"/>
</dbReference>
<reference evidence="2 3" key="1">
    <citation type="submission" date="2024-04" db="EMBL/GenBank/DDBJ databases">
        <title>Novel species of the genus Ideonella isolated from streams.</title>
        <authorList>
            <person name="Lu H."/>
        </authorList>
    </citation>
    <scope>NUCLEOTIDE SEQUENCE [LARGE SCALE GENOMIC DNA]</scope>
    <source>
        <strain evidence="2 3">BYS139W</strain>
    </source>
</reference>
<gene>
    <name evidence="2" type="ORF">AACH11_02615</name>
</gene>
<keyword evidence="1" id="KW-0732">Signal</keyword>
<feature type="signal peptide" evidence="1">
    <location>
        <begin position="1"/>
        <end position="20"/>
    </location>
</feature>
<protein>
    <recommendedName>
        <fullName evidence="4">DUF2059 domain-containing protein</fullName>
    </recommendedName>
</protein>
<dbReference type="Proteomes" id="UP001368500">
    <property type="component" value="Unassembled WGS sequence"/>
</dbReference>
<dbReference type="RefSeq" id="WP_341372652.1">
    <property type="nucleotide sequence ID" value="NZ_JBBUTF010000003.1"/>
</dbReference>